<dbReference type="Proteomes" id="UP001148838">
    <property type="component" value="Unassembled WGS sequence"/>
</dbReference>
<keyword evidence="2" id="KW-0479">Metal-binding</keyword>
<evidence type="ECO:0000256" key="4">
    <source>
        <dbReference type="ARBA" id="ARBA00022771"/>
    </source>
</evidence>
<feature type="domain" description="C2H2-type" evidence="11">
    <location>
        <begin position="193"/>
        <end position="221"/>
    </location>
</feature>
<feature type="domain" description="C2H2-type" evidence="11">
    <location>
        <begin position="254"/>
        <end position="281"/>
    </location>
</feature>
<sequence length="790" mass="90432">MLRKPVDLQTRKGSQLRGGYSADAVGISGGTSTYHMDVTVIKSELLSRSGTNRENAYCYQFPDGETKHQGLVPRQEGSSNEYLSVAEETLSPDHCTDASDNIFFICDFCGKGFQSKVQMEVHAALHEGNMALQCNVCNKRYSCLDALMEHRRLTHLDRQESIKKHVCELCGKVFPYRATLRNHQISHTGEKPFQCDQCDKAYPYKYNLAAHKRTVHSDSAAEKKRHQCETCGKTYAYKRSLLLHMNSHTGANVFICDICGKTLSNKDHLKFHRRIHTGEKPNVCDTCGKAFSKRCDLKQHQRTHTGERPYKCDLCTKAFTQRSTLVIHRRYHTGQRPYQCETCDKDFVCRALLNRICNVNEAKLDSLFSVNDLSISSPCEEFYFKYAENARLTSVAVSQADAISTQPSVKLEDKLMSCKLCRKIFPESQLEVHRLFHETYNECLNAGVKAERSSKMSTSDTDILGAASPETLSRNKDVYSCNICPRRFKRSRDLIVHERTHGKETSHECDVCGYTTMDNFYFKVHKKRHAHQYNCDVCGKGCHTESKLEAHKASHGGKPFRCLICDKQYACKKTLFNHKKMFHADAEEKAKFHACEVCGKAFPKKSSLLYHSISHSGQKPYKCDQCDKAYPYKYNLATHKKTVHSDTPIEKVRHQCEMCGKTYAHKRSLLLHMNSHTGANVYICDVCGKSLSNKDHLKFHCRIHTGEKPNICDICGKAFSKPFDMKQHRRIHTGERPYKCDLCTKAFTQQSTLVIHRRYHTGQRPYQCELCDKDFVCRALLNVHMKTHTK</sequence>
<evidence type="ECO:0000313" key="13">
    <source>
        <dbReference type="Proteomes" id="UP001148838"/>
    </source>
</evidence>
<comment type="caution">
    <text evidence="12">The sequence shown here is derived from an EMBL/GenBank/DDBJ whole genome shotgun (WGS) entry which is preliminary data.</text>
</comment>
<reference evidence="12 13" key="1">
    <citation type="journal article" date="2022" name="Allergy">
        <title>Genome assembly and annotation of Periplaneta americana reveal a comprehensive cockroach allergen profile.</title>
        <authorList>
            <person name="Wang L."/>
            <person name="Xiong Q."/>
            <person name="Saelim N."/>
            <person name="Wang L."/>
            <person name="Nong W."/>
            <person name="Wan A.T."/>
            <person name="Shi M."/>
            <person name="Liu X."/>
            <person name="Cao Q."/>
            <person name="Hui J.H.L."/>
            <person name="Sookrung N."/>
            <person name="Leung T.F."/>
            <person name="Tungtrongchitr A."/>
            <person name="Tsui S.K.W."/>
        </authorList>
    </citation>
    <scope>NUCLEOTIDE SEQUENCE [LARGE SCALE GENOMIC DNA]</scope>
    <source>
        <strain evidence="12">PWHHKU_190912</strain>
    </source>
</reference>
<evidence type="ECO:0000313" key="12">
    <source>
        <dbReference type="EMBL" id="KAJ4444784.1"/>
    </source>
</evidence>
<feature type="domain" description="C2H2-type" evidence="11">
    <location>
        <begin position="282"/>
        <end position="309"/>
    </location>
</feature>
<feature type="domain" description="C2H2-type" evidence="11">
    <location>
        <begin position="654"/>
        <end position="681"/>
    </location>
</feature>
<protein>
    <recommendedName>
        <fullName evidence="11">C2H2-type domain-containing protein</fullName>
    </recommendedName>
</protein>
<dbReference type="EMBL" id="JAJSOF020000011">
    <property type="protein sequence ID" value="KAJ4444784.1"/>
    <property type="molecule type" value="Genomic_DNA"/>
</dbReference>
<feature type="domain" description="C2H2-type" evidence="11">
    <location>
        <begin position="104"/>
        <end position="131"/>
    </location>
</feature>
<keyword evidence="5" id="KW-0862">Zinc</keyword>
<dbReference type="Gene3D" id="3.30.160.60">
    <property type="entry name" value="Classic Zinc Finger"/>
    <property type="match status" value="17"/>
</dbReference>
<keyword evidence="3" id="KW-0677">Repeat</keyword>
<feature type="domain" description="C2H2-type" evidence="11">
    <location>
        <begin position="533"/>
        <end position="560"/>
    </location>
</feature>
<dbReference type="InterPro" id="IPR013087">
    <property type="entry name" value="Znf_C2H2_type"/>
</dbReference>
<evidence type="ECO:0000256" key="2">
    <source>
        <dbReference type="ARBA" id="ARBA00022723"/>
    </source>
</evidence>
<feature type="domain" description="C2H2-type" evidence="11">
    <location>
        <begin position="226"/>
        <end position="253"/>
    </location>
</feature>
<organism evidence="12 13">
    <name type="scientific">Periplaneta americana</name>
    <name type="common">American cockroach</name>
    <name type="synonym">Blatta americana</name>
    <dbReference type="NCBI Taxonomy" id="6978"/>
    <lineage>
        <taxon>Eukaryota</taxon>
        <taxon>Metazoa</taxon>
        <taxon>Ecdysozoa</taxon>
        <taxon>Arthropoda</taxon>
        <taxon>Hexapoda</taxon>
        <taxon>Insecta</taxon>
        <taxon>Pterygota</taxon>
        <taxon>Neoptera</taxon>
        <taxon>Polyneoptera</taxon>
        <taxon>Dictyoptera</taxon>
        <taxon>Blattodea</taxon>
        <taxon>Blattoidea</taxon>
        <taxon>Blattidae</taxon>
        <taxon>Blattinae</taxon>
        <taxon>Periplaneta</taxon>
    </lineage>
</organism>
<evidence type="ECO:0000256" key="3">
    <source>
        <dbReference type="ARBA" id="ARBA00022737"/>
    </source>
</evidence>
<feature type="domain" description="C2H2-type" evidence="11">
    <location>
        <begin position="310"/>
        <end position="337"/>
    </location>
</feature>
<evidence type="ECO:0000256" key="7">
    <source>
        <dbReference type="ARBA" id="ARBA00023125"/>
    </source>
</evidence>
<comment type="subcellular location">
    <subcellularLocation>
        <location evidence="1">Nucleus</location>
    </subcellularLocation>
</comment>
<dbReference type="SUPFAM" id="SSF57667">
    <property type="entry name" value="beta-beta-alpha zinc fingers"/>
    <property type="match status" value="10"/>
</dbReference>
<evidence type="ECO:0000256" key="6">
    <source>
        <dbReference type="ARBA" id="ARBA00023015"/>
    </source>
</evidence>
<evidence type="ECO:0000256" key="5">
    <source>
        <dbReference type="ARBA" id="ARBA00022833"/>
    </source>
</evidence>
<dbReference type="Pfam" id="PF13912">
    <property type="entry name" value="zf-C2H2_6"/>
    <property type="match status" value="3"/>
</dbReference>
<feature type="domain" description="C2H2-type" evidence="11">
    <location>
        <begin position="479"/>
        <end position="506"/>
    </location>
</feature>
<name>A0ABQ8TFP2_PERAM</name>
<feature type="domain" description="C2H2-type" evidence="11">
    <location>
        <begin position="165"/>
        <end position="192"/>
    </location>
</feature>
<feature type="domain" description="C2H2-type" evidence="11">
    <location>
        <begin position="738"/>
        <end position="765"/>
    </location>
</feature>
<evidence type="ECO:0000256" key="8">
    <source>
        <dbReference type="ARBA" id="ARBA00023163"/>
    </source>
</evidence>
<gene>
    <name evidence="12" type="ORF">ANN_06581</name>
</gene>
<feature type="domain" description="C2H2-type" evidence="11">
    <location>
        <begin position="560"/>
        <end position="588"/>
    </location>
</feature>
<feature type="domain" description="C2H2-type" evidence="11">
    <location>
        <begin position="593"/>
        <end position="620"/>
    </location>
</feature>
<keyword evidence="9" id="KW-0539">Nucleus</keyword>
<keyword evidence="13" id="KW-1185">Reference proteome</keyword>
<keyword evidence="4 10" id="KW-0863">Zinc-finger</keyword>
<feature type="domain" description="C2H2-type" evidence="11">
    <location>
        <begin position="682"/>
        <end position="709"/>
    </location>
</feature>
<feature type="domain" description="C2H2-type" evidence="11">
    <location>
        <begin position="766"/>
        <end position="790"/>
    </location>
</feature>
<dbReference type="PANTHER" id="PTHR24384:SF189">
    <property type="entry name" value="C2H2-TYPE DOMAIN-CONTAINING PROTEIN-RELATED"/>
    <property type="match status" value="1"/>
</dbReference>
<dbReference type="InterPro" id="IPR036236">
    <property type="entry name" value="Znf_C2H2_sf"/>
</dbReference>
<evidence type="ECO:0000259" key="11">
    <source>
        <dbReference type="PROSITE" id="PS50157"/>
    </source>
</evidence>
<evidence type="ECO:0000256" key="9">
    <source>
        <dbReference type="ARBA" id="ARBA00023242"/>
    </source>
</evidence>
<keyword evidence="6" id="KW-0805">Transcription regulation</keyword>
<feature type="domain" description="C2H2-type" evidence="11">
    <location>
        <begin position="710"/>
        <end position="737"/>
    </location>
</feature>
<dbReference type="PROSITE" id="PS00028">
    <property type="entry name" value="ZINC_FINGER_C2H2_1"/>
    <property type="match status" value="18"/>
</dbReference>
<dbReference type="InterPro" id="IPR050752">
    <property type="entry name" value="C2H2-ZF_domain"/>
</dbReference>
<evidence type="ECO:0000256" key="10">
    <source>
        <dbReference type="PROSITE-ProRule" id="PRU00042"/>
    </source>
</evidence>
<proteinExistence type="predicted"/>
<evidence type="ECO:0000256" key="1">
    <source>
        <dbReference type="ARBA" id="ARBA00004123"/>
    </source>
</evidence>
<accession>A0ABQ8TFP2</accession>
<dbReference type="SMART" id="SM00355">
    <property type="entry name" value="ZnF_C2H2"/>
    <property type="match status" value="20"/>
</dbReference>
<dbReference type="PANTHER" id="PTHR24384">
    <property type="entry name" value="FINGER PUTATIVE TRANSCRIPTION FACTOR FAMILY-RELATED"/>
    <property type="match status" value="1"/>
</dbReference>
<dbReference type="Pfam" id="PF00096">
    <property type="entry name" value="zf-C2H2"/>
    <property type="match status" value="11"/>
</dbReference>
<feature type="domain" description="C2H2-type" evidence="11">
    <location>
        <begin position="621"/>
        <end position="649"/>
    </location>
</feature>
<feature type="domain" description="C2H2-type" evidence="11">
    <location>
        <begin position="132"/>
        <end position="160"/>
    </location>
</feature>
<keyword evidence="7" id="KW-0238">DNA-binding</keyword>
<dbReference type="PROSITE" id="PS50157">
    <property type="entry name" value="ZINC_FINGER_C2H2_2"/>
    <property type="match status" value="18"/>
</dbReference>
<dbReference type="Pfam" id="PF13894">
    <property type="entry name" value="zf-C2H2_4"/>
    <property type="match status" value="1"/>
</dbReference>
<keyword evidence="8" id="KW-0804">Transcription</keyword>